<dbReference type="GeneID" id="82151231"/>
<accession>A0A4P7VS45</accession>
<sequence length="72" mass="8300">MVKQITFKDLYQREKDKPTPVQSFIERVATVTEKSPNTVRQWATGQQVPDALTRKHIAKEFGVDPETLFPNN</sequence>
<evidence type="ECO:0008006" key="3">
    <source>
        <dbReference type="Google" id="ProtNLM"/>
    </source>
</evidence>
<dbReference type="Proteomes" id="UP000297031">
    <property type="component" value="Plasmid pTAA-4-1"/>
</dbReference>
<dbReference type="AlphaFoldDB" id="A0A4P7VS45"/>
<gene>
    <name evidence="1" type="ORF">E7746_14800</name>
</gene>
<evidence type="ECO:0000313" key="1">
    <source>
        <dbReference type="EMBL" id="QCD37204.1"/>
    </source>
</evidence>
<protein>
    <recommendedName>
        <fullName evidence="3">XRE family transcriptional regulator</fullName>
    </recommendedName>
</protein>
<geneLocation type="plasmid" evidence="2">
    <name>ptaa-4-1</name>
</geneLocation>
<dbReference type="SUPFAM" id="SSF47413">
    <property type="entry name" value="lambda repressor-like DNA-binding domains"/>
    <property type="match status" value="1"/>
</dbReference>
<reference evidence="1 2" key="1">
    <citation type="submission" date="2019-02" db="EMBL/GenBank/DDBJ databases">
        <title>Isolation and identification of novel species under the genus Muribaculum.</title>
        <authorList>
            <person name="Miyake S."/>
            <person name="Ding Y."/>
            <person name="Low A."/>
            <person name="Soh M."/>
            <person name="Seedorf H."/>
        </authorList>
    </citation>
    <scope>NUCLEOTIDE SEQUENCE [LARGE SCALE GENOMIC DNA]</scope>
    <source>
        <strain evidence="1 2">TLL-A4</strain>
        <plasmid evidence="2">ptaa-4-1</plasmid>
    </source>
</reference>
<evidence type="ECO:0000313" key="2">
    <source>
        <dbReference type="Proteomes" id="UP000297031"/>
    </source>
</evidence>
<dbReference type="RefSeq" id="WP_135472919.1">
    <property type="nucleotide sequence ID" value="NZ_CP039394.1"/>
</dbReference>
<name>A0A4P7VS45_9BACT</name>
<dbReference type="GO" id="GO:0003677">
    <property type="term" value="F:DNA binding"/>
    <property type="evidence" value="ECO:0007669"/>
    <property type="project" value="InterPro"/>
</dbReference>
<dbReference type="KEGG" id="mgod:E7746_14800"/>
<organism evidence="1 2">
    <name type="scientific">Muribaculum gordoncarteri</name>
    <dbReference type="NCBI Taxonomy" id="2530390"/>
    <lineage>
        <taxon>Bacteria</taxon>
        <taxon>Pseudomonadati</taxon>
        <taxon>Bacteroidota</taxon>
        <taxon>Bacteroidia</taxon>
        <taxon>Bacteroidales</taxon>
        <taxon>Muribaculaceae</taxon>
        <taxon>Muribaculum</taxon>
    </lineage>
</organism>
<keyword evidence="1" id="KW-0614">Plasmid</keyword>
<dbReference type="InterPro" id="IPR010982">
    <property type="entry name" value="Lambda_DNA-bd_dom_sf"/>
</dbReference>
<dbReference type="EMBL" id="CP039394">
    <property type="protein sequence ID" value="QCD37204.1"/>
    <property type="molecule type" value="Genomic_DNA"/>
</dbReference>
<keyword evidence="2" id="KW-1185">Reference proteome</keyword>
<dbReference type="Gene3D" id="1.10.260.40">
    <property type="entry name" value="lambda repressor-like DNA-binding domains"/>
    <property type="match status" value="1"/>
</dbReference>
<proteinExistence type="predicted"/>
<dbReference type="OrthoDB" id="1094923at2"/>